<dbReference type="InterPro" id="IPR013655">
    <property type="entry name" value="PAS_fold_3"/>
</dbReference>
<keyword evidence="12" id="KW-0902">Two-component regulatory system</keyword>
<comment type="caution">
    <text evidence="19">The sequence shown here is derived from an EMBL/GenBank/DDBJ whole genome shotgun (WGS) entry which is preliminary data.</text>
</comment>
<dbReference type="SUPFAM" id="SSF158472">
    <property type="entry name" value="HAMP domain-like"/>
    <property type="match status" value="1"/>
</dbReference>
<dbReference type="SMART" id="SM00387">
    <property type="entry name" value="HATPase_c"/>
    <property type="match status" value="1"/>
</dbReference>
<evidence type="ECO:0000259" key="15">
    <source>
        <dbReference type="PROSITE" id="PS50109"/>
    </source>
</evidence>
<evidence type="ECO:0000256" key="7">
    <source>
        <dbReference type="ARBA" id="ARBA00022692"/>
    </source>
</evidence>
<evidence type="ECO:0000256" key="5">
    <source>
        <dbReference type="ARBA" id="ARBA00022553"/>
    </source>
</evidence>
<dbReference type="InterPro" id="IPR003594">
    <property type="entry name" value="HATPase_dom"/>
</dbReference>
<feature type="transmembrane region" description="Helical" evidence="14">
    <location>
        <begin position="20"/>
        <end position="45"/>
    </location>
</feature>
<evidence type="ECO:0000256" key="2">
    <source>
        <dbReference type="ARBA" id="ARBA00004651"/>
    </source>
</evidence>
<evidence type="ECO:0000256" key="1">
    <source>
        <dbReference type="ARBA" id="ARBA00000085"/>
    </source>
</evidence>
<feature type="domain" description="PAC" evidence="17">
    <location>
        <begin position="666"/>
        <end position="718"/>
    </location>
</feature>
<keyword evidence="11 14" id="KW-1133">Transmembrane helix</keyword>
<evidence type="ECO:0000256" key="10">
    <source>
        <dbReference type="ARBA" id="ARBA00022840"/>
    </source>
</evidence>
<feature type="domain" description="HAMP" evidence="18">
    <location>
        <begin position="400"/>
        <end position="453"/>
    </location>
</feature>
<dbReference type="Gene3D" id="3.30.450.20">
    <property type="entry name" value="PAS domain"/>
    <property type="match status" value="5"/>
</dbReference>
<dbReference type="PANTHER" id="PTHR43304:SF1">
    <property type="entry name" value="PAC DOMAIN-CONTAINING PROTEIN"/>
    <property type="match status" value="1"/>
</dbReference>
<dbReference type="SUPFAM" id="SSF55874">
    <property type="entry name" value="ATPase domain of HSP90 chaperone/DNA topoisomerase II/histidine kinase"/>
    <property type="match status" value="1"/>
</dbReference>
<dbReference type="Pfam" id="PF00512">
    <property type="entry name" value="HisKA"/>
    <property type="match status" value="1"/>
</dbReference>
<dbReference type="InterPro" id="IPR052162">
    <property type="entry name" value="Sensor_kinase/Photoreceptor"/>
</dbReference>
<evidence type="ECO:0000256" key="14">
    <source>
        <dbReference type="SAM" id="Phobius"/>
    </source>
</evidence>
<dbReference type="PROSITE" id="PS50113">
    <property type="entry name" value="PAC"/>
    <property type="match status" value="3"/>
</dbReference>
<dbReference type="SUPFAM" id="SSF47384">
    <property type="entry name" value="Homodimeric domain of signal transducing histidine kinase"/>
    <property type="match status" value="1"/>
</dbReference>
<gene>
    <name evidence="19" type="ORF">ACE1B6_24805</name>
</gene>
<keyword evidence="8" id="KW-0547">Nucleotide-binding</keyword>
<dbReference type="InterPro" id="IPR000700">
    <property type="entry name" value="PAS-assoc_C"/>
</dbReference>
<dbReference type="PANTHER" id="PTHR43304">
    <property type="entry name" value="PHYTOCHROME-LIKE PROTEIN CPH1"/>
    <property type="match status" value="1"/>
</dbReference>
<proteinExistence type="predicted"/>
<dbReference type="InterPro" id="IPR013656">
    <property type="entry name" value="PAS_4"/>
</dbReference>
<dbReference type="CDD" id="cd16922">
    <property type="entry name" value="HATPase_EvgS-ArcB-TorS-like"/>
    <property type="match status" value="1"/>
</dbReference>
<feature type="domain" description="PAS" evidence="16">
    <location>
        <begin position="845"/>
        <end position="916"/>
    </location>
</feature>
<keyword evidence="6" id="KW-0808">Transferase</keyword>
<accession>A0ABV4YI20</accession>
<dbReference type="PROSITE" id="PS50112">
    <property type="entry name" value="PAS"/>
    <property type="match status" value="3"/>
</dbReference>
<dbReference type="InterPro" id="IPR036097">
    <property type="entry name" value="HisK_dim/P_sf"/>
</dbReference>
<dbReference type="InterPro" id="IPR035965">
    <property type="entry name" value="PAS-like_dom_sf"/>
</dbReference>
<dbReference type="CDD" id="cd00082">
    <property type="entry name" value="HisKA"/>
    <property type="match status" value="1"/>
</dbReference>
<feature type="transmembrane region" description="Helical" evidence="14">
    <location>
        <begin position="380"/>
        <end position="399"/>
    </location>
</feature>
<evidence type="ECO:0000259" key="18">
    <source>
        <dbReference type="PROSITE" id="PS50885"/>
    </source>
</evidence>
<evidence type="ECO:0000256" key="12">
    <source>
        <dbReference type="ARBA" id="ARBA00023012"/>
    </source>
</evidence>
<feature type="domain" description="PAC" evidence="17">
    <location>
        <begin position="920"/>
        <end position="972"/>
    </location>
</feature>
<keyword evidence="10" id="KW-0067">ATP-binding</keyword>
<dbReference type="Pfam" id="PF02518">
    <property type="entry name" value="HATPase_c"/>
    <property type="match status" value="1"/>
</dbReference>
<evidence type="ECO:0000259" key="16">
    <source>
        <dbReference type="PROSITE" id="PS50112"/>
    </source>
</evidence>
<comment type="catalytic activity">
    <reaction evidence="1">
        <text>ATP + protein L-histidine = ADP + protein N-phospho-L-histidine.</text>
        <dbReference type="EC" id="2.7.13.3"/>
    </reaction>
</comment>
<keyword evidence="13 14" id="KW-0472">Membrane</keyword>
<evidence type="ECO:0000256" key="11">
    <source>
        <dbReference type="ARBA" id="ARBA00022989"/>
    </source>
</evidence>
<feature type="domain" description="PAS" evidence="16">
    <location>
        <begin position="462"/>
        <end position="511"/>
    </location>
</feature>
<keyword evidence="5" id="KW-0597">Phosphoprotein</keyword>
<organism evidence="19 20">
    <name type="scientific">Floridaenema fluviatile BLCC-F154</name>
    <dbReference type="NCBI Taxonomy" id="3153640"/>
    <lineage>
        <taxon>Bacteria</taxon>
        <taxon>Bacillati</taxon>
        <taxon>Cyanobacteriota</taxon>
        <taxon>Cyanophyceae</taxon>
        <taxon>Oscillatoriophycideae</taxon>
        <taxon>Aerosakkonematales</taxon>
        <taxon>Aerosakkonemataceae</taxon>
        <taxon>Floridanema</taxon>
        <taxon>Floridanema fluviatile</taxon>
    </lineage>
</organism>
<dbReference type="CDD" id="cd06225">
    <property type="entry name" value="HAMP"/>
    <property type="match status" value="1"/>
</dbReference>
<dbReference type="InterPro" id="IPR033479">
    <property type="entry name" value="dCache_1"/>
</dbReference>
<comment type="subcellular location">
    <subcellularLocation>
        <location evidence="2">Cell membrane</location>
        <topology evidence="2">Multi-pass membrane protein</topology>
    </subcellularLocation>
</comment>
<dbReference type="InterPro" id="IPR000014">
    <property type="entry name" value="PAS"/>
</dbReference>
<evidence type="ECO:0000313" key="20">
    <source>
        <dbReference type="Proteomes" id="UP001576776"/>
    </source>
</evidence>
<dbReference type="CDD" id="cd00130">
    <property type="entry name" value="PAS"/>
    <property type="match status" value="4"/>
</dbReference>
<dbReference type="InterPro" id="IPR005467">
    <property type="entry name" value="His_kinase_dom"/>
</dbReference>
<dbReference type="SMART" id="SM00086">
    <property type="entry name" value="PAC"/>
    <property type="match status" value="4"/>
</dbReference>
<dbReference type="CDD" id="cd12913">
    <property type="entry name" value="PDC1_MCP_like"/>
    <property type="match status" value="1"/>
</dbReference>
<dbReference type="Pfam" id="PF13426">
    <property type="entry name" value="PAS_9"/>
    <property type="match status" value="1"/>
</dbReference>
<evidence type="ECO:0000259" key="17">
    <source>
        <dbReference type="PROSITE" id="PS50113"/>
    </source>
</evidence>
<dbReference type="InterPro" id="IPR036890">
    <property type="entry name" value="HATPase_C_sf"/>
</dbReference>
<sequence>MPLPYSLFLPRFPVNSAKISLRWLLVVPFVLQTVGAVALVGYFSYRSGQQAVEKLAHQLMKNVGLQVTQELDRYLQNAHQFNQQQITAIESDAINLENLDRLHRYLILQHRQAEDLTTLLFGTPQGDLRVSHRVSNRDYGVTTQLKPGELPFEAAISKPSNPAINRTYSVNQAGDLGRYLETIKNIDVRDRPWYRQAVKTGKAGWTNPFQISSTNILTLNAYTPFYHKSGQLLGVFAVNISLNQLSDFLHRLEVGKSGKVFIIERNGLLIADSTTEPSYSVSGKPDLSGIAEPGTLKFQRRLPSEIPHPAIQDSYQYLKTRFSNLATIKSPQSLNFQMRDRRYFLTVSPYQDKYGLDWLVVTVIPESDFMAEIQNNRRTTFLLCFLTLAMAIASGLIIANRFTTRIARLNQISQQLASGNLTQRLPANSLIIEVREFAQSFNQMADELEKSFDRLHNSLEQSEEKFTTVFRNSPQPAWTATLAEGRCIDVNESFSKVLGYSRTEAIGKTCVEMQLWTDLADLQHFRASLLQEGKIDNFEVEFRTKSGEIKTVLLFAKVTRLDEQDCVIGVLNDISDRKQLELARERSEAQTQTILNTTMAAIASMRVFENGTWEVDRVSAGCELISGYTSEELVQDKNLWLNLIEPEDWQLVCSEVFTKIFAEQTHTYEYRLRHKDGSQRWISETNNSWWDQTQKCWVLTAISIDITARKQAEIALQASETRFRTVVEYAPDVLVIYDRTLRFQYVNEHALKRTGWTLETFIGKRDEDLFPPEVTSTYLPILRKTVETRTFQSGEATIQLPGQEPYTMLVKYVPILDRQGEIQQIFGITTDITERKQAEEALRLSEERWQLAIAGANDGIWDHNLITNEIFFSPRCLEMLGCSCKEIKTFDKWTERIHPDDRLIVQNTFEKYLNQQNLQYVAEYRICCHDGSYKWILSRGKAVWNEQGIPFRMVGSITDITDRRHLEAIKDEFVSVVSHELRTPLTSLRGSLGILETGILKNKPDKVQQMLEIAVNNTDRLVRLVNDILDFQRLQSPKLPLVKEIFQVNDLIEQAVESVQAIANQANLTLKSTPLNASVLVSGDEIIQTLINLLGNAIKFSFPGGTIWVKAEVTNNLDRRILAKFPDLEHSFSTNYILFSITDQGRGIPPEKLESIFGCFQQVDSSDSRQKGGTGLGLAICKNIVQRHQGLIWAESAIGQGSTFYFTLPIADELLA</sequence>
<dbReference type="Pfam" id="PF08448">
    <property type="entry name" value="PAS_4"/>
    <property type="match status" value="1"/>
</dbReference>
<keyword evidence="9" id="KW-0418">Kinase</keyword>
<dbReference type="PROSITE" id="PS50109">
    <property type="entry name" value="HIS_KIN"/>
    <property type="match status" value="1"/>
</dbReference>
<keyword evidence="20" id="KW-1185">Reference proteome</keyword>
<evidence type="ECO:0000256" key="8">
    <source>
        <dbReference type="ARBA" id="ARBA00022741"/>
    </source>
</evidence>
<evidence type="ECO:0000256" key="9">
    <source>
        <dbReference type="ARBA" id="ARBA00022777"/>
    </source>
</evidence>
<dbReference type="InterPro" id="IPR004358">
    <property type="entry name" value="Sig_transdc_His_kin-like_C"/>
</dbReference>
<dbReference type="SUPFAM" id="SSF55785">
    <property type="entry name" value="PYP-like sensor domain (PAS domain)"/>
    <property type="match status" value="4"/>
</dbReference>
<dbReference type="SUPFAM" id="SSF103190">
    <property type="entry name" value="Sensory domain-like"/>
    <property type="match status" value="1"/>
</dbReference>
<dbReference type="PRINTS" id="PR00344">
    <property type="entry name" value="BCTRLSENSOR"/>
</dbReference>
<dbReference type="Gene3D" id="6.10.340.10">
    <property type="match status" value="1"/>
</dbReference>
<dbReference type="NCBIfam" id="TIGR00229">
    <property type="entry name" value="sensory_box"/>
    <property type="match status" value="4"/>
</dbReference>
<dbReference type="InterPro" id="IPR001610">
    <property type="entry name" value="PAC"/>
</dbReference>
<dbReference type="SMART" id="SM00304">
    <property type="entry name" value="HAMP"/>
    <property type="match status" value="1"/>
</dbReference>
<keyword evidence="4" id="KW-1003">Cell membrane</keyword>
<dbReference type="InterPro" id="IPR029151">
    <property type="entry name" value="Sensor-like_sf"/>
</dbReference>
<evidence type="ECO:0000313" key="19">
    <source>
        <dbReference type="EMBL" id="MFB2938481.1"/>
    </source>
</evidence>
<dbReference type="SMART" id="SM00388">
    <property type="entry name" value="HisKA"/>
    <property type="match status" value="1"/>
</dbReference>
<dbReference type="Pfam" id="PF02743">
    <property type="entry name" value="dCache_1"/>
    <property type="match status" value="1"/>
</dbReference>
<dbReference type="PROSITE" id="PS50885">
    <property type="entry name" value="HAMP"/>
    <property type="match status" value="1"/>
</dbReference>
<feature type="domain" description="PAS" evidence="16">
    <location>
        <begin position="719"/>
        <end position="789"/>
    </location>
</feature>
<reference evidence="19 20" key="1">
    <citation type="submission" date="2024-09" db="EMBL/GenBank/DDBJ databases">
        <title>Floridaenema gen nov. (Aerosakkonemataceae, Aerosakkonematales ord. nov., Cyanobacteria) from benthic tropical and subtropical fresh waters, with the description of four new species.</title>
        <authorList>
            <person name="Moretto J.A."/>
            <person name="Berthold D.E."/>
            <person name="Lefler F.W."/>
            <person name="Huang I.-S."/>
            <person name="Laughinghouse H. IV."/>
        </authorList>
    </citation>
    <scope>NUCLEOTIDE SEQUENCE [LARGE SCALE GENOMIC DNA]</scope>
    <source>
        <strain evidence="19 20">BLCC-F154</strain>
    </source>
</reference>
<evidence type="ECO:0000256" key="3">
    <source>
        <dbReference type="ARBA" id="ARBA00012438"/>
    </source>
</evidence>
<feature type="domain" description="Histidine kinase" evidence="15">
    <location>
        <begin position="976"/>
        <end position="1212"/>
    </location>
</feature>
<dbReference type="InterPro" id="IPR003660">
    <property type="entry name" value="HAMP_dom"/>
</dbReference>
<dbReference type="EMBL" id="JBHFNS010000090">
    <property type="protein sequence ID" value="MFB2938481.1"/>
    <property type="molecule type" value="Genomic_DNA"/>
</dbReference>
<keyword evidence="7 14" id="KW-0812">Transmembrane</keyword>
<evidence type="ECO:0000256" key="13">
    <source>
        <dbReference type="ARBA" id="ARBA00023136"/>
    </source>
</evidence>
<dbReference type="Proteomes" id="UP001576776">
    <property type="component" value="Unassembled WGS sequence"/>
</dbReference>
<dbReference type="EC" id="2.7.13.3" evidence="3"/>
<evidence type="ECO:0000256" key="4">
    <source>
        <dbReference type="ARBA" id="ARBA00022475"/>
    </source>
</evidence>
<dbReference type="InterPro" id="IPR003661">
    <property type="entry name" value="HisK_dim/P_dom"/>
</dbReference>
<dbReference type="Gene3D" id="3.30.565.10">
    <property type="entry name" value="Histidine kinase-like ATPase, C-terminal domain"/>
    <property type="match status" value="1"/>
</dbReference>
<dbReference type="RefSeq" id="WP_413259965.1">
    <property type="nucleotide sequence ID" value="NZ_JBHFNS010000090.1"/>
</dbReference>
<dbReference type="Pfam" id="PF08447">
    <property type="entry name" value="PAS_3"/>
    <property type="match status" value="2"/>
</dbReference>
<protein>
    <recommendedName>
        <fullName evidence="3">histidine kinase</fullName>
        <ecNumber evidence="3">2.7.13.3</ecNumber>
    </recommendedName>
</protein>
<dbReference type="Pfam" id="PF00672">
    <property type="entry name" value="HAMP"/>
    <property type="match status" value="1"/>
</dbReference>
<dbReference type="Gene3D" id="1.10.287.130">
    <property type="match status" value="1"/>
</dbReference>
<dbReference type="SMART" id="SM00091">
    <property type="entry name" value="PAS"/>
    <property type="match status" value="4"/>
</dbReference>
<feature type="domain" description="PAC" evidence="17">
    <location>
        <begin position="792"/>
        <end position="844"/>
    </location>
</feature>
<name>A0ABV4YI20_9CYAN</name>
<evidence type="ECO:0000256" key="6">
    <source>
        <dbReference type="ARBA" id="ARBA00022679"/>
    </source>
</evidence>